<gene>
    <name evidence="2" type="ORF">GMBLW1_12110</name>
</gene>
<dbReference type="InParanoid" id="A0A6C2YNH2"/>
<evidence type="ECO:0000313" key="3">
    <source>
        <dbReference type="Proteomes" id="UP000464378"/>
    </source>
</evidence>
<keyword evidence="3" id="KW-1185">Reference proteome</keyword>
<evidence type="ECO:0000313" key="2">
    <source>
        <dbReference type="EMBL" id="VIP02749.1"/>
    </source>
</evidence>
<evidence type="ECO:0000259" key="1">
    <source>
        <dbReference type="Pfam" id="PF04266"/>
    </source>
</evidence>
<accession>A0A6C2YNH2</accession>
<dbReference type="SUPFAM" id="SSF88697">
    <property type="entry name" value="PUA domain-like"/>
    <property type="match status" value="1"/>
</dbReference>
<proteinExistence type="predicted"/>
<name>A0A6C2YNH2_9BACT</name>
<dbReference type="InterPro" id="IPR015947">
    <property type="entry name" value="PUA-like_sf"/>
</dbReference>
<protein>
    <recommendedName>
        <fullName evidence="1">ASCH domain-containing protein</fullName>
    </recommendedName>
</protein>
<organism evidence="2">
    <name type="scientific">Tuwongella immobilis</name>
    <dbReference type="NCBI Taxonomy" id="692036"/>
    <lineage>
        <taxon>Bacteria</taxon>
        <taxon>Pseudomonadati</taxon>
        <taxon>Planctomycetota</taxon>
        <taxon>Planctomycetia</taxon>
        <taxon>Gemmatales</taxon>
        <taxon>Gemmataceae</taxon>
        <taxon>Tuwongella</taxon>
    </lineage>
</organism>
<dbReference type="Gene3D" id="2.30.130.30">
    <property type="entry name" value="Hypothetical protein"/>
    <property type="match status" value="1"/>
</dbReference>
<dbReference type="Pfam" id="PF04266">
    <property type="entry name" value="ASCH"/>
    <property type="match status" value="1"/>
</dbReference>
<dbReference type="CDD" id="cd06554">
    <property type="entry name" value="ASCH_ASC-1_like"/>
    <property type="match status" value="1"/>
</dbReference>
<feature type="domain" description="ASCH" evidence="1">
    <location>
        <begin position="8"/>
        <end position="90"/>
    </location>
</feature>
<sequence>MPETLYTLSVRQPWAGLILAGVKSIEIRSWPTTKSGRIFIHASSIAVTDPGPWRHVTDSIRPHTIHRGGIIGSVVITDCRAYRSIAEFEADQPKHLNPLENYDPPRYGFILAEPTPLPFRKWKGNTGFFRVPTETPE</sequence>
<dbReference type="EMBL" id="LR586016">
    <property type="protein sequence ID" value="VIP02749.1"/>
    <property type="molecule type" value="Genomic_DNA"/>
</dbReference>
<dbReference type="Proteomes" id="UP000464378">
    <property type="component" value="Chromosome"/>
</dbReference>
<dbReference type="InterPro" id="IPR007374">
    <property type="entry name" value="ASCH_domain"/>
</dbReference>
<dbReference type="EMBL" id="LR593887">
    <property type="protein sequence ID" value="VTS02336.1"/>
    <property type="molecule type" value="Genomic_DNA"/>
</dbReference>
<dbReference type="RefSeq" id="WP_162657889.1">
    <property type="nucleotide sequence ID" value="NZ_LR593887.1"/>
</dbReference>
<reference evidence="2" key="1">
    <citation type="submission" date="2019-04" db="EMBL/GenBank/DDBJ databases">
        <authorList>
            <consortium name="Science for Life Laboratories"/>
        </authorList>
    </citation>
    <scope>NUCLEOTIDE SEQUENCE</scope>
    <source>
        <strain evidence="2">MBLW1</strain>
    </source>
</reference>
<dbReference type="KEGG" id="tim:GMBLW1_12110"/>
<dbReference type="AlphaFoldDB" id="A0A6C2YNH2"/>